<dbReference type="InterPro" id="IPR027417">
    <property type="entry name" value="P-loop_NTPase"/>
</dbReference>
<dbReference type="SMART" id="SM00382">
    <property type="entry name" value="AAA"/>
    <property type="match status" value="1"/>
</dbReference>
<feature type="domain" description="ABC transporter" evidence="9">
    <location>
        <begin position="382"/>
        <end position="616"/>
    </location>
</feature>
<dbReference type="SUPFAM" id="SSF90123">
    <property type="entry name" value="ABC transporter transmembrane region"/>
    <property type="match status" value="1"/>
</dbReference>
<dbReference type="PANTHER" id="PTHR24221">
    <property type="entry name" value="ATP-BINDING CASSETTE SUB-FAMILY B"/>
    <property type="match status" value="1"/>
</dbReference>
<dbReference type="SUPFAM" id="SSF52540">
    <property type="entry name" value="P-loop containing nucleoside triphosphate hydrolases"/>
    <property type="match status" value="1"/>
</dbReference>
<organism evidence="11 12">
    <name type="scientific">Brachybacterium kimchii</name>
    <dbReference type="NCBI Taxonomy" id="2942909"/>
    <lineage>
        <taxon>Bacteria</taxon>
        <taxon>Bacillati</taxon>
        <taxon>Actinomycetota</taxon>
        <taxon>Actinomycetes</taxon>
        <taxon>Micrococcales</taxon>
        <taxon>Dermabacteraceae</taxon>
        <taxon>Brachybacterium</taxon>
    </lineage>
</organism>
<dbReference type="CDD" id="cd07346">
    <property type="entry name" value="ABC_6TM_exporters"/>
    <property type="match status" value="1"/>
</dbReference>
<evidence type="ECO:0000313" key="12">
    <source>
        <dbReference type="Proteomes" id="UP001055868"/>
    </source>
</evidence>
<keyword evidence="2 8" id="KW-0812">Transmembrane</keyword>
<dbReference type="GO" id="GO:0005524">
    <property type="term" value="F:ATP binding"/>
    <property type="evidence" value="ECO:0007669"/>
    <property type="project" value="UniProtKB-KW"/>
</dbReference>
<dbReference type="InterPro" id="IPR003593">
    <property type="entry name" value="AAA+_ATPase"/>
</dbReference>
<feature type="transmembrane region" description="Helical" evidence="8">
    <location>
        <begin position="35"/>
        <end position="57"/>
    </location>
</feature>
<evidence type="ECO:0000259" key="9">
    <source>
        <dbReference type="PROSITE" id="PS50893"/>
    </source>
</evidence>
<keyword evidence="3" id="KW-0547">Nucleotide-binding</keyword>
<dbReference type="InterPro" id="IPR039421">
    <property type="entry name" value="Type_1_exporter"/>
</dbReference>
<dbReference type="InterPro" id="IPR003439">
    <property type="entry name" value="ABC_transporter-like_ATP-bd"/>
</dbReference>
<comment type="subcellular location">
    <subcellularLocation>
        <location evidence="1">Cell membrane</location>
        <topology evidence="1">Multi-pass membrane protein</topology>
    </subcellularLocation>
</comment>
<feature type="transmembrane region" description="Helical" evidence="8">
    <location>
        <begin position="270"/>
        <end position="301"/>
    </location>
</feature>
<dbReference type="EMBL" id="CP097218">
    <property type="protein sequence ID" value="UQN28835.1"/>
    <property type="molecule type" value="Genomic_DNA"/>
</dbReference>
<keyword evidence="6 8" id="KW-0472">Membrane</keyword>
<evidence type="ECO:0000256" key="7">
    <source>
        <dbReference type="SAM" id="MobiDB-lite"/>
    </source>
</evidence>
<dbReference type="PROSITE" id="PS50893">
    <property type="entry name" value="ABC_TRANSPORTER_2"/>
    <property type="match status" value="1"/>
</dbReference>
<dbReference type="InterPro" id="IPR011527">
    <property type="entry name" value="ABC1_TM_dom"/>
</dbReference>
<evidence type="ECO:0000259" key="10">
    <source>
        <dbReference type="PROSITE" id="PS50929"/>
    </source>
</evidence>
<dbReference type="PANTHER" id="PTHR24221:SF654">
    <property type="entry name" value="ATP-BINDING CASSETTE SUB-FAMILY B MEMBER 6"/>
    <property type="match status" value="1"/>
</dbReference>
<evidence type="ECO:0000256" key="5">
    <source>
        <dbReference type="ARBA" id="ARBA00022989"/>
    </source>
</evidence>
<dbReference type="RefSeq" id="WP_249477948.1">
    <property type="nucleotide sequence ID" value="NZ_CP097218.1"/>
</dbReference>
<evidence type="ECO:0000256" key="4">
    <source>
        <dbReference type="ARBA" id="ARBA00022840"/>
    </source>
</evidence>
<evidence type="ECO:0000256" key="3">
    <source>
        <dbReference type="ARBA" id="ARBA00022741"/>
    </source>
</evidence>
<dbReference type="InterPro" id="IPR036640">
    <property type="entry name" value="ABC1_TM_sf"/>
</dbReference>
<reference evidence="11" key="1">
    <citation type="submission" date="2022-05" db="EMBL/GenBank/DDBJ databases">
        <title>Genomic analysis of Brachybacterium sp. CBA3104.</title>
        <authorList>
            <person name="Roh S.W."/>
            <person name="Kim Y.B."/>
            <person name="Kim Y."/>
        </authorList>
    </citation>
    <scope>NUCLEOTIDE SEQUENCE</scope>
    <source>
        <strain evidence="11">CBA3104</strain>
    </source>
</reference>
<dbReference type="PROSITE" id="PS50929">
    <property type="entry name" value="ABC_TM1F"/>
    <property type="match status" value="1"/>
</dbReference>
<feature type="transmembrane region" description="Helical" evidence="8">
    <location>
        <begin position="151"/>
        <end position="171"/>
    </location>
</feature>
<feature type="domain" description="ABC transmembrane type-1" evidence="10">
    <location>
        <begin position="38"/>
        <end position="320"/>
    </location>
</feature>
<evidence type="ECO:0000313" key="11">
    <source>
        <dbReference type="EMBL" id="UQN28835.1"/>
    </source>
</evidence>
<keyword evidence="12" id="KW-1185">Reference proteome</keyword>
<feature type="transmembrane region" description="Helical" evidence="8">
    <location>
        <begin position="177"/>
        <end position="196"/>
    </location>
</feature>
<dbReference type="Pfam" id="PF00664">
    <property type="entry name" value="ABC_membrane"/>
    <property type="match status" value="1"/>
</dbReference>
<evidence type="ECO:0000256" key="8">
    <source>
        <dbReference type="SAM" id="Phobius"/>
    </source>
</evidence>
<dbReference type="Gene3D" id="1.20.1560.10">
    <property type="entry name" value="ABC transporter type 1, transmembrane domain"/>
    <property type="match status" value="1"/>
</dbReference>
<feature type="transmembrane region" description="Helical" evidence="8">
    <location>
        <begin position="77"/>
        <end position="95"/>
    </location>
</feature>
<evidence type="ECO:0000256" key="6">
    <source>
        <dbReference type="ARBA" id="ARBA00023136"/>
    </source>
</evidence>
<dbReference type="Gene3D" id="3.40.50.300">
    <property type="entry name" value="P-loop containing nucleotide triphosphate hydrolases"/>
    <property type="match status" value="1"/>
</dbReference>
<dbReference type="Proteomes" id="UP001055868">
    <property type="component" value="Chromosome"/>
</dbReference>
<evidence type="ECO:0000256" key="2">
    <source>
        <dbReference type="ARBA" id="ARBA00022692"/>
    </source>
</evidence>
<name>A0ABY4N610_9MICO</name>
<gene>
    <name evidence="11" type="ORF">M4486_14555</name>
</gene>
<dbReference type="Pfam" id="PF00005">
    <property type="entry name" value="ABC_tran"/>
    <property type="match status" value="1"/>
</dbReference>
<evidence type="ECO:0000256" key="1">
    <source>
        <dbReference type="ARBA" id="ARBA00004651"/>
    </source>
</evidence>
<proteinExistence type="predicted"/>
<keyword evidence="5 8" id="KW-1133">Transmembrane helix</keyword>
<protein>
    <submittedName>
        <fullName evidence="11">ABC transporter ATP-binding protein/permease</fullName>
    </submittedName>
</protein>
<accession>A0ABY4N610</accession>
<keyword evidence="4 11" id="KW-0067">ATP-binding</keyword>
<feature type="region of interest" description="Disordered" evidence="7">
    <location>
        <begin position="350"/>
        <end position="378"/>
    </location>
</feature>
<sequence length="620" mass="64851">MTTSTAPAAATPLLPTAPPRRILAEIRPMLTRRPLLLLAIVAAGVVSAVCGLVGPWIVGDLVDELTADPTMRPVVTGAIWVLGAGIVGGLATWLGRWWTSALAEPAVASLREDVMDAALSVDSAVVESGGRGDLVSRVAEDSRVVTDAASLILPMFLQSLFVVVVSAAGMTAVDWRLGVAGLVAVPMYWLTLRWYLPRSGPIYAQERIAFGVRSQRMLGGIGGAATLRAFEAERTELDRIDAASSRARDLSIHVFRFLTRAFSRNNRAEAVTLVVLLVVGFFLVESGGLSAGGVATAALLFHRLFNPIGALVGMFDEIQSAGASLARMVGVIDLPADGVRESLLGAEGEDAVAGRRTGDGATQAEVATPPVEGERADGPAPLVLEGIAHAYDPERMVLADVDLTIAPGEVVAVVGATGAGKSTLAQIAAGIVPPSTGSVRLGKDHVRALPARELRRRVAMISQEVHVFHGTVAQNVRLPRPEADDTQVERALAHVGALEWAAALPEGLATLVGEGAHRLTAMQEQILALARIVLAAPDFVVLDEATAEAGSSGARSLESAAEAVLAGRGGLVVAHRLSQAVAADRVVVMEQGRIAEIGRHEELAVGDGLYARLWEAWTAR</sequence>